<accession>A0A284RL90</accession>
<organism evidence="1 2">
    <name type="scientific">Armillaria ostoyae</name>
    <name type="common">Armillaria root rot fungus</name>
    <dbReference type="NCBI Taxonomy" id="47428"/>
    <lineage>
        <taxon>Eukaryota</taxon>
        <taxon>Fungi</taxon>
        <taxon>Dikarya</taxon>
        <taxon>Basidiomycota</taxon>
        <taxon>Agaricomycotina</taxon>
        <taxon>Agaricomycetes</taxon>
        <taxon>Agaricomycetidae</taxon>
        <taxon>Agaricales</taxon>
        <taxon>Marasmiineae</taxon>
        <taxon>Physalacriaceae</taxon>
        <taxon>Armillaria</taxon>
    </lineage>
</organism>
<evidence type="ECO:0000313" key="1">
    <source>
        <dbReference type="EMBL" id="SJL09520.1"/>
    </source>
</evidence>
<keyword evidence="2" id="KW-1185">Reference proteome</keyword>
<sequence>MATPKVQWVKENGLDVSVMAVNFAKVVTAAATSTPILGGAAEILCGILQQISQTQQNTVVAKKITDRCVNIFTEIHEMLDVSGVRSGSVLSSLIKKFEKDLSDVKTFVATEVQKNVLLRFLLAKKSAEQLKDLQERVDETMKLFQTKTLILLGTAAERGLSNTQHVESVVSGKDLVEEDHGVANLSHIALGEELFAGNGFRFHSTVVNGRVAAVVKVFEGRDAQQNWRKTVEFDETVMHPHILPLKAKSTANSPSISLTGCLDVPRSPELFIATAISSGVNPTFVAGATLISGISSALDYLDCSDIPLDSVDIENISIFMDDTNKVVLSLNTYHGLSNSTLSDIPRSQTILDAFNRLCLKASTSFRLEIAARTNVAWHQTFNAANQLLYQDYIVRDEDMSIPSDTVVGSSLGVGPKDDGLFYIPDSVNDAEVSQSRRVRVIIYQPLNDCAIALKDISRQFKGVLESRSFTSFLLGRTPRLIRVRRDRVWRGLHRCKGYRREEVTMTSMVKNCWVITDTTPILHEICPICGERVQQGPVCGTADDGVSPTVRCSKCLARGHTRCSTAKDFLCKDCVPGGTSRTLEEGLGQYGEGSPPELRGPHRLPGHSATFITSAPDHISSATKASTLKSALSMVL</sequence>
<name>A0A284RL90_ARMOS</name>
<evidence type="ECO:0000313" key="2">
    <source>
        <dbReference type="Proteomes" id="UP000219338"/>
    </source>
</evidence>
<dbReference type="CDD" id="cd21037">
    <property type="entry name" value="MLKL_NTD"/>
    <property type="match status" value="1"/>
</dbReference>
<dbReference type="Gene3D" id="1.20.930.20">
    <property type="entry name" value="Adaptor protein Cbl, N-terminal domain"/>
    <property type="match status" value="1"/>
</dbReference>
<dbReference type="GO" id="GO:0007166">
    <property type="term" value="P:cell surface receptor signaling pathway"/>
    <property type="evidence" value="ECO:0007669"/>
    <property type="project" value="InterPro"/>
</dbReference>
<gene>
    <name evidence="1" type="ORF">ARMOST_12898</name>
</gene>
<proteinExistence type="predicted"/>
<protein>
    <submittedName>
        <fullName evidence="1">Uncharacterized protein</fullName>
    </submittedName>
</protein>
<reference evidence="2" key="1">
    <citation type="journal article" date="2017" name="Nat. Ecol. Evol.">
        <title>Genome expansion and lineage-specific genetic innovations in the forest pathogenic fungi Armillaria.</title>
        <authorList>
            <person name="Sipos G."/>
            <person name="Prasanna A.N."/>
            <person name="Walter M.C."/>
            <person name="O'Connor E."/>
            <person name="Balint B."/>
            <person name="Krizsan K."/>
            <person name="Kiss B."/>
            <person name="Hess J."/>
            <person name="Varga T."/>
            <person name="Slot J."/>
            <person name="Riley R."/>
            <person name="Boka B."/>
            <person name="Rigling D."/>
            <person name="Barry K."/>
            <person name="Lee J."/>
            <person name="Mihaltcheva S."/>
            <person name="LaButti K."/>
            <person name="Lipzen A."/>
            <person name="Waldron R."/>
            <person name="Moloney N.M."/>
            <person name="Sperisen C."/>
            <person name="Kredics L."/>
            <person name="Vagvoelgyi C."/>
            <person name="Patrignani A."/>
            <person name="Fitzpatrick D."/>
            <person name="Nagy I."/>
            <person name="Doyle S."/>
            <person name="Anderson J.B."/>
            <person name="Grigoriev I.V."/>
            <person name="Gueldener U."/>
            <person name="Muensterkoetter M."/>
            <person name="Nagy L.G."/>
        </authorList>
    </citation>
    <scope>NUCLEOTIDE SEQUENCE [LARGE SCALE GENOMIC DNA]</scope>
    <source>
        <strain evidence="2">C18/9</strain>
    </source>
</reference>
<dbReference type="EMBL" id="FUEG01000010">
    <property type="protein sequence ID" value="SJL09520.1"/>
    <property type="molecule type" value="Genomic_DNA"/>
</dbReference>
<dbReference type="AlphaFoldDB" id="A0A284RL90"/>
<dbReference type="InterPro" id="IPR036537">
    <property type="entry name" value="Adaptor_Cbl_N_dom_sf"/>
</dbReference>
<dbReference type="Proteomes" id="UP000219338">
    <property type="component" value="Unassembled WGS sequence"/>
</dbReference>
<dbReference type="InterPro" id="IPR059179">
    <property type="entry name" value="MLKL-like_MCAfunc"/>
</dbReference>
<dbReference type="OrthoDB" id="3026831at2759"/>